<reference evidence="10 11" key="1">
    <citation type="submission" date="2019-09" db="EMBL/GenBank/DDBJ databases">
        <title>Mumia zhuanghuii sp. nov. isolated from the intestinal contents of plateau pika (Ochotona curzoniae) in the Qinghai-Tibet plateau of China.</title>
        <authorList>
            <person name="Tian Z."/>
        </authorList>
    </citation>
    <scope>NUCLEOTIDE SEQUENCE [LARGE SCALE GENOMIC DNA]</scope>
    <source>
        <strain evidence="11">350</strain>
        <strain evidence="10">Z350</strain>
    </source>
</reference>
<dbReference type="CDD" id="cd06261">
    <property type="entry name" value="TM_PBP2"/>
    <property type="match status" value="1"/>
</dbReference>
<evidence type="ECO:0000256" key="5">
    <source>
        <dbReference type="ARBA" id="ARBA00023136"/>
    </source>
</evidence>
<gene>
    <name evidence="10" type="ORF">FE697_000220</name>
    <name evidence="9" type="ORF">FE697_021670</name>
</gene>
<evidence type="ECO:0000313" key="11">
    <source>
        <dbReference type="Proteomes" id="UP000307768"/>
    </source>
</evidence>
<evidence type="ECO:0000313" key="10">
    <source>
        <dbReference type="EMBL" id="KAA1424402.1"/>
    </source>
</evidence>
<accession>A0A5Q6S1Z3</accession>
<dbReference type="GO" id="GO:0005886">
    <property type="term" value="C:plasma membrane"/>
    <property type="evidence" value="ECO:0007669"/>
    <property type="project" value="UniProtKB-SubCell"/>
</dbReference>
<feature type="transmembrane region" description="Helical" evidence="6">
    <location>
        <begin position="194"/>
        <end position="217"/>
    </location>
</feature>
<evidence type="ECO:0000313" key="9">
    <source>
        <dbReference type="EMBL" id="KAA1418043.1"/>
    </source>
</evidence>
<dbReference type="EMBL" id="VDFQ02000001">
    <property type="protein sequence ID" value="KAA1424402.1"/>
    <property type="molecule type" value="Genomic_DNA"/>
</dbReference>
<evidence type="ECO:0000256" key="1">
    <source>
        <dbReference type="ARBA" id="ARBA00004141"/>
    </source>
</evidence>
<feature type="region of interest" description="Disordered" evidence="7">
    <location>
        <begin position="234"/>
        <end position="254"/>
    </location>
</feature>
<dbReference type="AlphaFoldDB" id="A0A5Q6S1Z3"/>
<keyword evidence="4 6" id="KW-1133">Transmembrane helix</keyword>
<dbReference type="InterPro" id="IPR051204">
    <property type="entry name" value="ABC_transp_perm/SBD"/>
</dbReference>
<dbReference type="Proteomes" id="UP000307768">
    <property type="component" value="Unassembled WGS sequence"/>
</dbReference>
<comment type="subcellular location">
    <subcellularLocation>
        <location evidence="6">Cell membrane</location>
        <topology evidence="6">Multi-pass membrane protein</topology>
    </subcellularLocation>
    <subcellularLocation>
        <location evidence="1">Membrane</location>
        <topology evidence="1">Multi-pass membrane protein</topology>
    </subcellularLocation>
</comment>
<feature type="transmembrane region" description="Helical" evidence="6">
    <location>
        <begin position="31"/>
        <end position="53"/>
    </location>
</feature>
<dbReference type="PANTHER" id="PTHR30177">
    <property type="entry name" value="GLYCINE BETAINE/L-PROLINE TRANSPORT SYSTEM PERMEASE PROTEIN PROW"/>
    <property type="match status" value="1"/>
</dbReference>
<dbReference type="InterPro" id="IPR000515">
    <property type="entry name" value="MetI-like"/>
</dbReference>
<dbReference type="EMBL" id="VDFQ02000008">
    <property type="protein sequence ID" value="KAA1418043.1"/>
    <property type="molecule type" value="Genomic_DNA"/>
</dbReference>
<proteinExistence type="inferred from homology"/>
<feature type="transmembrane region" description="Helical" evidence="6">
    <location>
        <begin position="98"/>
        <end position="119"/>
    </location>
</feature>
<evidence type="ECO:0000256" key="6">
    <source>
        <dbReference type="RuleBase" id="RU363032"/>
    </source>
</evidence>
<dbReference type="RefSeq" id="WP_149767184.1">
    <property type="nucleotide sequence ID" value="NZ_VDFQ02000001.1"/>
</dbReference>
<sequence>MNEFGEAISFLLDPASWEGTNGLWDQLTQQVLLTLTALVVVLVVGLPLGLWLGHRGRGGTFAINVSNIGRAIPVFAVLGLLSLGPLGTDTLGPYGRAGLATLVALILFGLPPVITNAYVGVREVDPEIVEAARGTGMSEWQVFRSVELPLASRLVANGVRLAVVQLWATATIAALVAGPGLGNTITYGFSNGDYQYVIGGAILVAVGALVLEGLAALAERRVDPMRRVRGSRHDGLVQTPQFDAPSTDTAATRS</sequence>
<dbReference type="SUPFAM" id="SSF161098">
    <property type="entry name" value="MetI-like"/>
    <property type="match status" value="1"/>
</dbReference>
<dbReference type="Pfam" id="PF00528">
    <property type="entry name" value="BPD_transp_1"/>
    <property type="match status" value="1"/>
</dbReference>
<dbReference type="PROSITE" id="PS50928">
    <property type="entry name" value="ABC_TM1"/>
    <property type="match status" value="1"/>
</dbReference>
<evidence type="ECO:0000259" key="8">
    <source>
        <dbReference type="PROSITE" id="PS50928"/>
    </source>
</evidence>
<name>A0A5Q6S1Z3_9ACTN</name>
<dbReference type="GO" id="GO:0031460">
    <property type="term" value="P:glycine betaine transport"/>
    <property type="evidence" value="ECO:0007669"/>
    <property type="project" value="TreeGrafter"/>
</dbReference>
<feature type="transmembrane region" description="Helical" evidence="6">
    <location>
        <begin position="65"/>
        <end position="86"/>
    </location>
</feature>
<dbReference type="GO" id="GO:0055085">
    <property type="term" value="P:transmembrane transport"/>
    <property type="evidence" value="ECO:0007669"/>
    <property type="project" value="InterPro"/>
</dbReference>
<dbReference type="PANTHER" id="PTHR30177:SF33">
    <property type="entry name" value="POSSIBLE OSMOPROTECTANT (GLYCINE BETAINE_CARNITINE_CHOLINE_L-PROLINE) TRANSPORT INTEGRAL MEMBRANE PROTEIN ABC TRANSPORTER PROZ"/>
    <property type="match status" value="1"/>
</dbReference>
<organism evidence="10 11">
    <name type="scientific">Mumia zhuanghuii</name>
    <dbReference type="NCBI Taxonomy" id="2585211"/>
    <lineage>
        <taxon>Bacteria</taxon>
        <taxon>Bacillati</taxon>
        <taxon>Actinomycetota</taxon>
        <taxon>Actinomycetes</taxon>
        <taxon>Propionibacteriales</taxon>
        <taxon>Nocardioidaceae</taxon>
        <taxon>Mumia</taxon>
    </lineage>
</organism>
<dbReference type="OrthoDB" id="5244012at2"/>
<comment type="caution">
    <text evidence="10">The sequence shown here is derived from an EMBL/GenBank/DDBJ whole genome shotgun (WGS) entry which is preliminary data.</text>
</comment>
<keyword evidence="5 6" id="KW-0472">Membrane</keyword>
<evidence type="ECO:0000256" key="2">
    <source>
        <dbReference type="ARBA" id="ARBA00022448"/>
    </source>
</evidence>
<evidence type="ECO:0000256" key="3">
    <source>
        <dbReference type="ARBA" id="ARBA00022692"/>
    </source>
</evidence>
<keyword evidence="3 6" id="KW-0812">Transmembrane</keyword>
<feature type="transmembrane region" description="Helical" evidence="6">
    <location>
        <begin position="161"/>
        <end position="182"/>
    </location>
</feature>
<evidence type="ECO:0000256" key="4">
    <source>
        <dbReference type="ARBA" id="ARBA00022989"/>
    </source>
</evidence>
<comment type="similarity">
    <text evidence="6">Belongs to the binding-protein-dependent transport system permease family.</text>
</comment>
<feature type="compositionally biased region" description="Polar residues" evidence="7">
    <location>
        <begin position="238"/>
        <end position="254"/>
    </location>
</feature>
<feature type="domain" description="ABC transmembrane type-1" evidence="8">
    <location>
        <begin position="27"/>
        <end position="215"/>
    </location>
</feature>
<dbReference type="Gene3D" id="1.10.3720.10">
    <property type="entry name" value="MetI-like"/>
    <property type="match status" value="1"/>
</dbReference>
<evidence type="ECO:0000256" key="7">
    <source>
        <dbReference type="SAM" id="MobiDB-lite"/>
    </source>
</evidence>
<protein>
    <submittedName>
        <fullName evidence="10">ABC transporter permease</fullName>
    </submittedName>
</protein>
<dbReference type="InterPro" id="IPR035906">
    <property type="entry name" value="MetI-like_sf"/>
</dbReference>
<keyword evidence="2 6" id="KW-0813">Transport</keyword>